<keyword evidence="2 3" id="KW-0472">Membrane</keyword>
<evidence type="ECO:0000259" key="5">
    <source>
        <dbReference type="PROSITE" id="PS51123"/>
    </source>
</evidence>
<dbReference type="EMBL" id="CP000492">
    <property type="protein sequence ID" value="ABL66119.1"/>
    <property type="molecule type" value="Genomic_DNA"/>
</dbReference>
<dbReference type="PROSITE" id="PS51123">
    <property type="entry name" value="OMPA_2"/>
    <property type="match status" value="1"/>
</dbReference>
<accession>A1BI92</accession>
<protein>
    <submittedName>
        <fullName evidence="6">OmpA/MotB domain protein</fullName>
    </submittedName>
</protein>
<evidence type="ECO:0000256" key="2">
    <source>
        <dbReference type="ARBA" id="ARBA00023136"/>
    </source>
</evidence>
<dbReference type="Pfam" id="PF06078">
    <property type="entry name" value="DUF937"/>
    <property type="match status" value="1"/>
</dbReference>
<keyword evidence="7" id="KW-1185">Reference proteome</keyword>
<dbReference type="InterPro" id="IPR006665">
    <property type="entry name" value="OmpA-like"/>
</dbReference>
<dbReference type="InterPro" id="IPR050330">
    <property type="entry name" value="Bact_OuterMem_StrucFunc"/>
</dbReference>
<dbReference type="Pfam" id="PF00691">
    <property type="entry name" value="OmpA"/>
    <property type="match status" value="1"/>
</dbReference>
<dbReference type="Proteomes" id="UP000008701">
    <property type="component" value="Chromosome"/>
</dbReference>
<dbReference type="GO" id="GO:0009279">
    <property type="term" value="C:cell outer membrane"/>
    <property type="evidence" value="ECO:0007669"/>
    <property type="project" value="UniProtKB-SubCell"/>
</dbReference>
<dbReference type="eggNOG" id="COG2885">
    <property type="taxonomic scope" value="Bacteria"/>
</dbReference>
<dbReference type="AlphaFoldDB" id="A1BI92"/>
<evidence type="ECO:0000313" key="7">
    <source>
        <dbReference type="Proteomes" id="UP000008701"/>
    </source>
</evidence>
<dbReference type="STRING" id="290317.Cpha266_2107"/>
<evidence type="ECO:0000256" key="3">
    <source>
        <dbReference type="PROSITE-ProRule" id="PRU00473"/>
    </source>
</evidence>
<dbReference type="InterPro" id="IPR009282">
    <property type="entry name" value="DUF937"/>
</dbReference>
<dbReference type="PANTHER" id="PTHR30329:SF20">
    <property type="entry name" value="EXPORTED PROTEIN"/>
    <property type="match status" value="1"/>
</dbReference>
<dbReference type="KEGG" id="cph:Cpha266_2107"/>
<name>A1BI92_CHLPD</name>
<dbReference type="PRINTS" id="PR01023">
    <property type="entry name" value="NAFLGMOTY"/>
</dbReference>
<gene>
    <name evidence="6" type="ordered locus">Cpha266_2107</name>
</gene>
<evidence type="ECO:0000256" key="1">
    <source>
        <dbReference type="ARBA" id="ARBA00004442"/>
    </source>
</evidence>
<dbReference type="Gene3D" id="3.30.1330.60">
    <property type="entry name" value="OmpA-like domain"/>
    <property type="match status" value="1"/>
</dbReference>
<feature type="domain" description="OmpA-like" evidence="5">
    <location>
        <begin position="301"/>
        <end position="417"/>
    </location>
</feature>
<evidence type="ECO:0000313" key="6">
    <source>
        <dbReference type="EMBL" id="ABL66119.1"/>
    </source>
</evidence>
<dbReference type="RefSeq" id="WP_011745921.1">
    <property type="nucleotide sequence ID" value="NC_008639.1"/>
</dbReference>
<organism evidence="6 7">
    <name type="scientific">Chlorobium phaeobacteroides (strain DSM 266 / SMG 266 / 2430)</name>
    <dbReference type="NCBI Taxonomy" id="290317"/>
    <lineage>
        <taxon>Bacteria</taxon>
        <taxon>Pseudomonadati</taxon>
        <taxon>Chlorobiota</taxon>
        <taxon>Chlorobiia</taxon>
        <taxon>Chlorobiales</taxon>
        <taxon>Chlorobiaceae</taxon>
        <taxon>Chlorobium/Pelodictyon group</taxon>
        <taxon>Chlorobium</taxon>
    </lineage>
</organism>
<dbReference type="OrthoDB" id="9782229at2"/>
<feature type="region of interest" description="Disordered" evidence="4">
    <location>
        <begin position="397"/>
        <end position="417"/>
    </location>
</feature>
<dbReference type="InterPro" id="IPR036737">
    <property type="entry name" value="OmpA-like_sf"/>
</dbReference>
<reference evidence="6 7" key="1">
    <citation type="submission" date="2006-12" db="EMBL/GenBank/DDBJ databases">
        <title>Complete sequence of Chlorobium phaeobacteroides DSM 266.</title>
        <authorList>
            <consortium name="US DOE Joint Genome Institute"/>
            <person name="Copeland A."/>
            <person name="Lucas S."/>
            <person name="Lapidus A."/>
            <person name="Barry K."/>
            <person name="Detter J.C."/>
            <person name="Glavina del Rio T."/>
            <person name="Hammon N."/>
            <person name="Israni S."/>
            <person name="Pitluck S."/>
            <person name="Goltsman E."/>
            <person name="Schmutz J."/>
            <person name="Larimer F."/>
            <person name="Land M."/>
            <person name="Hauser L."/>
            <person name="Mikhailova N."/>
            <person name="Li T."/>
            <person name="Overmann J."/>
            <person name="Bryant D.A."/>
            <person name="Richardson P."/>
        </authorList>
    </citation>
    <scope>NUCLEOTIDE SEQUENCE [LARGE SCALE GENOMIC DNA]</scope>
    <source>
        <strain evidence="6 7">DSM 266</strain>
    </source>
</reference>
<dbReference type="PANTHER" id="PTHR30329">
    <property type="entry name" value="STATOR ELEMENT OF FLAGELLAR MOTOR COMPLEX"/>
    <property type="match status" value="1"/>
</dbReference>
<evidence type="ECO:0000256" key="4">
    <source>
        <dbReference type="SAM" id="MobiDB-lite"/>
    </source>
</evidence>
<dbReference type="CDD" id="cd07185">
    <property type="entry name" value="OmpA_C-like"/>
    <property type="match status" value="1"/>
</dbReference>
<feature type="compositionally biased region" description="Basic and acidic residues" evidence="4">
    <location>
        <begin position="401"/>
        <end position="417"/>
    </location>
</feature>
<dbReference type="PRINTS" id="PR01021">
    <property type="entry name" value="OMPADOMAIN"/>
</dbReference>
<sequence>MALHLQELITRELSGENTGKIAALTGESNAGVIDSIGTASATIMGGLMNKAATPDGATEILTRITSSGYNGDFLNRFGDMLSSDRGADTLLESGKELLGCLFGSKLDELDKVFSSATGRAKGSSLSLLAIIAPVVMSILGKKVDADNLGSLGLMSLLNSQKSFVQSAAPSRLSGVLGLLSLSQLGGMPPSSPTGIPGNIPSFLKGLWPFFLILAALFLLINTCSSPSGQETPPATEAVATDTVTAPETAPAPLPADTSAVTSDALGAFEEYALPNGVKLNIPELGIERKLIAFIQDATKPADKETWFSFDRLVFDTGKSTLMATSQEQLNNIGEILKAYPAVELKIGGYTDNVGDPQANKKLSQARAETVMAELVKLGIDNIRLAAEGYGIEHPVADNATEEGRQQNRRVDCRVTKK</sequence>
<proteinExistence type="predicted"/>
<dbReference type="InterPro" id="IPR006664">
    <property type="entry name" value="OMP_bac"/>
</dbReference>
<comment type="subcellular location">
    <subcellularLocation>
        <location evidence="1">Cell outer membrane</location>
    </subcellularLocation>
</comment>
<dbReference type="SUPFAM" id="SSF103088">
    <property type="entry name" value="OmpA-like"/>
    <property type="match status" value="1"/>
</dbReference>
<dbReference type="HOGENOM" id="CLU_047813_0_0_10"/>